<evidence type="ECO:0000256" key="2">
    <source>
        <dbReference type="ARBA" id="ARBA00009410"/>
    </source>
</evidence>
<reference evidence="6 7" key="1">
    <citation type="submission" date="2011-12" db="EMBL/GenBank/DDBJ databases">
        <title>The complete genome of Niastella koreensis GR20-10.</title>
        <authorList>
            <consortium name="US DOE Joint Genome Institute (JGI-PGF)"/>
            <person name="Lucas S."/>
            <person name="Han J."/>
            <person name="Lapidus A."/>
            <person name="Bruce D."/>
            <person name="Goodwin L."/>
            <person name="Pitluck S."/>
            <person name="Peters L."/>
            <person name="Kyrpides N."/>
            <person name="Mavromatis K."/>
            <person name="Ivanova N."/>
            <person name="Mikhailova N."/>
            <person name="Davenport K."/>
            <person name="Saunders E."/>
            <person name="Detter J.C."/>
            <person name="Tapia R."/>
            <person name="Han C."/>
            <person name="Land M."/>
            <person name="Hauser L."/>
            <person name="Markowitz V."/>
            <person name="Cheng J.-F."/>
            <person name="Hugenholtz P."/>
            <person name="Woyke T."/>
            <person name="Wu D."/>
            <person name="Tindall B."/>
            <person name="Pomrenke H."/>
            <person name="Brambilla E."/>
            <person name="Klenk H.-P."/>
            <person name="Eisen J.A."/>
        </authorList>
    </citation>
    <scope>NUCLEOTIDE SEQUENCE [LARGE SCALE GENOMIC DNA]</scope>
    <source>
        <strain evidence="7">DSM 17620 / KACC 11465 / NBRC 106392 / GR20-10</strain>
    </source>
</reference>
<comment type="cofactor">
    <cofactor evidence="1">
        <name>FAD</name>
        <dbReference type="ChEBI" id="CHEBI:57692"/>
    </cofactor>
</comment>
<dbReference type="Gene3D" id="3.30.9.10">
    <property type="entry name" value="D-Amino Acid Oxidase, subunit A, domain 2"/>
    <property type="match status" value="1"/>
</dbReference>
<dbReference type="Pfam" id="PF01266">
    <property type="entry name" value="DAO"/>
    <property type="match status" value="1"/>
</dbReference>
<dbReference type="eggNOG" id="COG0665">
    <property type="taxonomic scope" value="Bacteria"/>
</dbReference>
<dbReference type="InterPro" id="IPR006076">
    <property type="entry name" value="FAD-dep_OxRdtase"/>
</dbReference>
<protein>
    <submittedName>
        <fullName evidence="6">FAD dependent oxidoreductase</fullName>
    </submittedName>
</protein>
<accession>G8T726</accession>
<gene>
    <name evidence="6" type="ordered locus">Niako_2709</name>
</gene>
<dbReference type="HOGENOM" id="CLU_060691_2_1_10"/>
<dbReference type="GO" id="GO:0016491">
    <property type="term" value="F:oxidoreductase activity"/>
    <property type="evidence" value="ECO:0007669"/>
    <property type="project" value="UniProtKB-KW"/>
</dbReference>
<keyword evidence="3" id="KW-0285">Flavoprotein</keyword>
<dbReference type="STRING" id="700598.Niako_2709"/>
<dbReference type="KEGG" id="nko:Niako_2709"/>
<dbReference type="PANTHER" id="PTHR13847:SF286">
    <property type="entry name" value="D-AMINO ACID DEHYDROGENASE"/>
    <property type="match status" value="1"/>
</dbReference>
<evidence type="ECO:0000256" key="1">
    <source>
        <dbReference type="ARBA" id="ARBA00001974"/>
    </source>
</evidence>
<evidence type="ECO:0000259" key="5">
    <source>
        <dbReference type="Pfam" id="PF01266"/>
    </source>
</evidence>
<dbReference type="InterPro" id="IPR036188">
    <property type="entry name" value="FAD/NAD-bd_sf"/>
</dbReference>
<dbReference type="PATRIC" id="fig|700598.3.peg.2791"/>
<keyword evidence="4" id="KW-0560">Oxidoreductase</keyword>
<dbReference type="Gene3D" id="3.50.50.60">
    <property type="entry name" value="FAD/NAD(P)-binding domain"/>
    <property type="match status" value="1"/>
</dbReference>
<dbReference type="EMBL" id="CP003178">
    <property type="protein sequence ID" value="AEV99047.1"/>
    <property type="molecule type" value="Genomic_DNA"/>
</dbReference>
<dbReference type="Proteomes" id="UP000005438">
    <property type="component" value="Chromosome"/>
</dbReference>
<evidence type="ECO:0000313" key="6">
    <source>
        <dbReference type="EMBL" id="AEV99047.1"/>
    </source>
</evidence>
<dbReference type="SUPFAM" id="SSF51905">
    <property type="entry name" value="FAD/NAD(P)-binding domain"/>
    <property type="match status" value="1"/>
</dbReference>
<sequence>MALRSAFRVERLAFKTNYMAKPTAIVIGAGITGLAMARALAIKGYAVTTLERNQQATGASIRNFGMIWPIGQPEGKWYERAIRSRNIWQEISKTGAFHCEQSGSLHLAYNQNEWQVLEELYELFRLERQVTLLTPEQVLEKSPAVVPQQLMGALYSTEEAIVDPREAIAWLPFYLQERHGIEFKWGKCVSYIADNTVYVGLNEQYNADLIFICSGADFETLYPEVFGKIPVTRCKLQMIRFEAQPDKWEIGPSLCGGLSLIHYKSFAKASSLLLLRRRYEQELPEHVRWGVHVMVSQNSRYELTVGDSHEYGLSPDPFDKASINQLIIDYLQTFARFKSNTITSTWNGVYAKLTNGESHLFESPEPGVYIFNGLGGAGMTLSFGLAEEIIAGL</sequence>
<dbReference type="InterPro" id="IPR017741">
    <property type="entry name" value="FAD-dependent_OxRdtase_HpnW"/>
</dbReference>
<dbReference type="PANTHER" id="PTHR13847">
    <property type="entry name" value="SARCOSINE DEHYDROGENASE-RELATED"/>
    <property type="match status" value="1"/>
</dbReference>
<feature type="domain" description="FAD dependent oxidoreductase" evidence="5">
    <location>
        <begin position="25"/>
        <end position="389"/>
    </location>
</feature>
<dbReference type="GO" id="GO:0005737">
    <property type="term" value="C:cytoplasm"/>
    <property type="evidence" value="ECO:0007669"/>
    <property type="project" value="TreeGrafter"/>
</dbReference>
<evidence type="ECO:0000313" key="7">
    <source>
        <dbReference type="Proteomes" id="UP000005438"/>
    </source>
</evidence>
<dbReference type="AlphaFoldDB" id="G8T726"/>
<evidence type="ECO:0000256" key="4">
    <source>
        <dbReference type="ARBA" id="ARBA00023002"/>
    </source>
</evidence>
<dbReference type="NCBIfam" id="TIGR03364">
    <property type="entry name" value="HpnW_proposed"/>
    <property type="match status" value="1"/>
</dbReference>
<evidence type="ECO:0000256" key="3">
    <source>
        <dbReference type="ARBA" id="ARBA00022630"/>
    </source>
</evidence>
<comment type="similarity">
    <text evidence="2">Belongs to the DadA oxidoreductase family.</text>
</comment>
<name>G8T726_NIAKG</name>
<proteinExistence type="inferred from homology"/>
<organism evidence="6 7">
    <name type="scientific">Niastella koreensis (strain DSM 17620 / KACC 11465 / NBRC 106392 / GR20-10)</name>
    <dbReference type="NCBI Taxonomy" id="700598"/>
    <lineage>
        <taxon>Bacteria</taxon>
        <taxon>Pseudomonadati</taxon>
        <taxon>Bacteroidota</taxon>
        <taxon>Chitinophagia</taxon>
        <taxon>Chitinophagales</taxon>
        <taxon>Chitinophagaceae</taxon>
        <taxon>Niastella</taxon>
    </lineage>
</organism>